<organism evidence="2 3">
    <name type="scientific">Sagittula marina</name>
    <dbReference type="NCBI Taxonomy" id="943940"/>
    <lineage>
        <taxon>Bacteria</taxon>
        <taxon>Pseudomonadati</taxon>
        <taxon>Pseudomonadota</taxon>
        <taxon>Alphaproteobacteria</taxon>
        <taxon>Rhodobacterales</taxon>
        <taxon>Roseobacteraceae</taxon>
        <taxon>Sagittula</taxon>
    </lineage>
</organism>
<dbReference type="SUPFAM" id="SSF46785">
    <property type="entry name" value="Winged helix' DNA-binding domain"/>
    <property type="match status" value="1"/>
</dbReference>
<dbReference type="InterPro" id="IPR039422">
    <property type="entry name" value="MarR/SlyA-like"/>
</dbReference>
<dbReference type="Pfam" id="PF01047">
    <property type="entry name" value="MarR"/>
    <property type="match status" value="1"/>
</dbReference>
<feature type="domain" description="HTH marR-type" evidence="1">
    <location>
        <begin position="18"/>
        <end position="151"/>
    </location>
</feature>
<dbReference type="InterPro" id="IPR000835">
    <property type="entry name" value="HTH_MarR-typ"/>
</dbReference>
<dbReference type="PRINTS" id="PR00598">
    <property type="entry name" value="HTHMARR"/>
</dbReference>
<dbReference type="RefSeq" id="WP_183968448.1">
    <property type="nucleotide sequence ID" value="NZ_BAABBZ010000011.1"/>
</dbReference>
<dbReference type="Gene3D" id="1.10.10.10">
    <property type="entry name" value="Winged helix-like DNA-binding domain superfamily/Winged helix DNA-binding domain"/>
    <property type="match status" value="1"/>
</dbReference>
<accession>A0A7W6DTE0</accession>
<keyword evidence="3" id="KW-1185">Reference proteome</keyword>
<dbReference type="PANTHER" id="PTHR33164:SF43">
    <property type="entry name" value="HTH-TYPE TRANSCRIPTIONAL REPRESSOR YETL"/>
    <property type="match status" value="1"/>
</dbReference>
<reference evidence="2 3" key="1">
    <citation type="submission" date="2020-08" db="EMBL/GenBank/DDBJ databases">
        <title>Genomic Encyclopedia of Type Strains, Phase IV (KMG-IV): sequencing the most valuable type-strain genomes for metagenomic binning, comparative biology and taxonomic classification.</title>
        <authorList>
            <person name="Goeker M."/>
        </authorList>
    </citation>
    <scope>NUCLEOTIDE SEQUENCE [LARGE SCALE GENOMIC DNA]</scope>
    <source>
        <strain evidence="2 3">DSM 102235</strain>
    </source>
</reference>
<dbReference type="SMART" id="SM00347">
    <property type="entry name" value="HTH_MARR"/>
    <property type="match status" value="1"/>
</dbReference>
<dbReference type="GO" id="GO:0003700">
    <property type="term" value="F:DNA-binding transcription factor activity"/>
    <property type="evidence" value="ECO:0007669"/>
    <property type="project" value="InterPro"/>
</dbReference>
<dbReference type="AlphaFoldDB" id="A0A7W6DTE0"/>
<dbReference type="PROSITE" id="PS50995">
    <property type="entry name" value="HTH_MARR_2"/>
    <property type="match status" value="1"/>
</dbReference>
<proteinExistence type="predicted"/>
<dbReference type="InterPro" id="IPR036388">
    <property type="entry name" value="WH-like_DNA-bd_sf"/>
</dbReference>
<dbReference type="Proteomes" id="UP000541426">
    <property type="component" value="Unassembled WGS sequence"/>
</dbReference>
<evidence type="ECO:0000313" key="3">
    <source>
        <dbReference type="Proteomes" id="UP000541426"/>
    </source>
</evidence>
<name>A0A7W6DTE0_9RHOB</name>
<comment type="caution">
    <text evidence="2">The sequence shown here is derived from an EMBL/GenBank/DDBJ whole genome shotgun (WGS) entry which is preliminary data.</text>
</comment>
<gene>
    <name evidence="2" type="ORF">GGQ68_003718</name>
</gene>
<evidence type="ECO:0000313" key="2">
    <source>
        <dbReference type="EMBL" id="MBB3987371.1"/>
    </source>
</evidence>
<keyword evidence="2" id="KW-0238">DNA-binding</keyword>
<dbReference type="GO" id="GO:0006950">
    <property type="term" value="P:response to stress"/>
    <property type="evidence" value="ECO:0007669"/>
    <property type="project" value="TreeGrafter"/>
</dbReference>
<dbReference type="InterPro" id="IPR036390">
    <property type="entry name" value="WH_DNA-bd_sf"/>
</dbReference>
<dbReference type="EMBL" id="JACIEJ010000010">
    <property type="protein sequence ID" value="MBB3987371.1"/>
    <property type="molecule type" value="Genomic_DNA"/>
</dbReference>
<dbReference type="PANTHER" id="PTHR33164">
    <property type="entry name" value="TRANSCRIPTIONAL REGULATOR, MARR FAMILY"/>
    <property type="match status" value="1"/>
</dbReference>
<protein>
    <submittedName>
        <fullName evidence="2">DNA-binding MarR family transcriptional regulator</fullName>
    </submittedName>
</protein>
<evidence type="ECO:0000259" key="1">
    <source>
        <dbReference type="PROSITE" id="PS50995"/>
    </source>
</evidence>
<dbReference type="GO" id="GO:0003677">
    <property type="term" value="F:DNA binding"/>
    <property type="evidence" value="ECO:0007669"/>
    <property type="project" value="UniProtKB-KW"/>
</dbReference>
<sequence>MADAPIVSDAEAVALGELEDSLGFLLRVAQVRSFERFYAAFDELKLRPGEYSLLWLVKLNPGVRQGHLGDTLRVKPAQMSKMIRRLEQQGRLRRVIPDGNRRSVLLHLTDAGEAFITAHHAAFFGHDDYHQHDLTQEEEQQLAALLRKYSGIRKSGQGPAA</sequence>